<gene>
    <name evidence="1" type="ORF">HPB50_005579</name>
</gene>
<dbReference type="EMBL" id="CM023481">
    <property type="protein sequence ID" value="KAH6944848.1"/>
    <property type="molecule type" value="Genomic_DNA"/>
</dbReference>
<dbReference type="Proteomes" id="UP000821845">
    <property type="component" value="Chromosome 1"/>
</dbReference>
<evidence type="ECO:0000313" key="1">
    <source>
        <dbReference type="EMBL" id="KAH6944848.1"/>
    </source>
</evidence>
<name>A0ACB7TCQ6_HYAAI</name>
<keyword evidence="2" id="KW-1185">Reference proteome</keyword>
<protein>
    <submittedName>
        <fullName evidence="1">Uncharacterized protein</fullName>
    </submittedName>
</protein>
<organism evidence="1 2">
    <name type="scientific">Hyalomma asiaticum</name>
    <name type="common">Tick</name>
    <dbReference type="NCBI Taxonomy" id="266040"/>
    <lineage>
        <taxon>Eukaryota</taxon>
        <taxon>Metazoa</taxon>
        <taxon>Ecdysozoa</taxon>
        <taxon>Arthropoda</taxon>
        <taxon>Chelicerata</taxon>
        <taxon>Arachnida</taxon>
        <taxon>Acari</taxon>
        <taxon>Parasitiformes</taxon>
        <taxon>Ixodida</taxon>
        <taxon>Ixodoidea</taxon>
        <taxon>Ixodidae</taxon>
        <taxon>Hyalomminae</taxon>
        <taxon>Hyalomma</taxon>
    </lineage>
</organism>
<comment type="caution">
    <text evidence="1">The sequence shown here is derived from an EMBL/GenBank/DDBJ whole genome shotgun (WGS) entry which is preliminary data.</text>
</comment>
<sequence>MSSPDKKPTPLRVQDIDLDYLVSVFASNVFTSNTTDPEKVIDNDRGKLSATYPNKIVALALPAQRGEKDQRSQSTQDLFPESEGPVQPDALPSTSKVREEYEELPEGPDNPSPLPEDDASLHGELRKEDIELLKLLSVRRICDLMVEGKKEKFYLKVTSSEKVDRFQRYRDFTIFKLPYPGCEFFEKYVKQHYKPEGLFFDWTQLWDLVELTKNYLKFLLKVIVDGDSSLLVHCISGWDRTALFISMLRLSLWADNKIHQNLSALEMAYLTAAYDWFLFSGESDAETASSAGGLSDMGLEATPGLDTKSIESLPLLRMSSKHQTKEHTDIHESETTENPGGAEDGTPSNKEFSLKLRRERLEEVRLLVTRAYLNMRTTAANKKTSPRCLSAIARTFSVSSAREGWRTQ</sequence>
<proteinExistence type="predicted"/>
<evidence type="ECO:0000313" key="2">
    <source>
        <dbReference type="Proteomes" id="UP000821845"/>
    </source>
</evidence>
<accession>A0ACB7TCQ6</accession>
<reference evidence="1" key="1">
    <citation type="submission" date="2020-05" db="EMBL/GenBank/DDBJ databases">
        <title>Large-scale comparative analyses of tick genomes elucidate their genetic diversity and vector capacities.</title>
        <authorList>
            <person name="Jia N."/>
            <person name="Wang J."/>
            <person name="Shi W."/>
            <person name="Du L."/>
            <person name="Sun Y."/>
            <person name="Zhan W."/>
            <person name="Jiang J."/>
            <person name="Wang Q."/>
            <person name="Zhang B."/>
            <person name="Ji P."/>
            <person name="Sakyi L.B."/>
            <person name="Cui X."/>
            <person name="Yuan T."/>
            <person name="Jiang B."/>
            <person name="Yang W."/>
            <person name="Lam T.T.-Y."/>
            <person name="Chang Q."/>
            <person name="Ding S."/>
            <person name="Wang X."/>
            <person name="Zhu J."/>
            <person name="Ruan X."/>
            <person name="Zhao L."/>
            <person name="Wei J."/>
            <person name="Que T."/>
            <person name="Du C."/>
            <person name="Cheng J."/>
            <person name="Dai P."/>
            <person name="Han X."/>
            <person name="Huang E."/>
            <person name="Gao Y."/>
            <person name="Liu J."/>
            <person name="Shao H."/>
            <person name="Ye R."/>
            <person name="Li L."/>
            <person name="Wei W."/>
            <person name="Wang X."/>
            <person name="Wang C."/>
            <person name="Yang T."/>
            <person name="Huo Q."/>
            <person name="Li W."/>
            <person name="Guo W."/>
            <person name="Chen H."/>
            <person name="Zhou L."/>
            <person name="Ni X."/>
            <person name="Tian J."/>
            <person name="Zhou Y."/>
            <person name="Sheng Y."/>
            <person name="Liu T."/>
            <person name="Pan Y."/>
            <person name="Xia L."/>
            <person name="Li J."/>
            <person name="Zhao F."/>
            <person name="Cao W."/>
        </authorList>
    </citation>
    <scope>NUCLEOTIDE SEQUENCE</scope>
    <source>
        <strain evidence="1">Hyas-2018</strain>
    </source>
</reference>